<dbReference type="InterPro" id="IPR011990">
    <property type="entry name" value="TPR-like_helical_dom_sf"/>
</dbReference>
<organism evidence="2 3">
    <name type="scientific">Noviluteimonas gilva</name>
    <dbReference type="NCBI Taxonomy" id="2682097"/>
    <lineage>
        <taxon>Bacteria</taxon>
        <taxon>Pseudomonadati</taxon>
        <taxon>Pseudomonadota</taxon>
        <taxon>Gammaproteobacteria</taxon>
        <taxon>Lysobacterales</taxon>
        <taxon>Lysobacteraceae</taxon>
        <taxon>Noviluteimonas</taxon>
    </lineage>
</organism>
<sequence>MSARAGDVQGDPLWQQAEWHASRKEWPQAIASFQALHARRPNDARVLVQLSYVHSLAGDYRAARDFALRAAALAPREPAVVAELVARLRTFNAAPALHALLKAQGPVDRIPIPLLLAIAAQYSYLNEQERALALLDEARRGDPDFPPTLLARAQVLMYLGRFDEAQVDARAAVKRAPEIAQGWWLLSRLQKQTPQANVVTEIRTQMQRPGRRPLEIAQLAEGLHKALDDLGDTEGAWSALDLMCRAKRSTLDYRAEDTRALVDALIAMPAGPVAPAIDGARTPIFIVGMHRSGTTLLEQLLDGHPDVRGVGELYDFTGQMRWATNHHCRGVIDATIVERAPGADFAAIGAGYLRDMEWRLGKERWFTDKLPSNFLNLGFILRALPNAKVLHMVRDPMETCFSNLRELFSDANPYSYDQHELAAFYHEYKRLMAHWHAAWPGRIHDVDYATLTRDPETVMRGVANFCELGFDPAMLAMQERKRGVATASAVQVRDKVIARDVPKWVPYQAHLQTLIEGLRET</sequence>
<name>A0A7C9MK53_9GAMM</name>
<dbReference type="InterPro" id="IPR019734">
    <property type="entry name" value="TPR_rpt"/>
</dbReference>
<protein>
    <recommendedName>
        <fullName evidence="4">Sulfotransferase family protein</fullName>
    </recommendedName>
</protein>
<evidence type="ECO:0000313" key="3">
    <source>
        <dbReference type="Proteomes" id="UP000479692"/>
    </source>
</evidence>
<evidence type="ECO:0000313" key="2">
    <source>
        <dbReference type="EMBL" id="MUV12707.1"/>
    </source>
</evidence>
<proteinExistence type="predicted"/>
<evidence type="ECO:0008006" key="4">
    <source>
        <dbReference type="Google" id="ProtNLM"/>
    </source>
</evidence>
<dbReference type="SMART" id="SM00028">
    <property type="entry name" value="TPR"/>
    <property type="match status" value="4"/>
</dbReference>
<dbReference type="PANTHER" id="PTHR12788:SF10">
    <property type="entry name" value="PROTEIN-TYROSINE SULFOTRANSFERASE"/>
    <property type="match status" value="1"/>
</dbReference>
<dbReference type="InterPro" id="IPR026634">
    <property type="entry name" value="TPST-like"/>
</dbReference>
<dbReference type="Gene3D" id="1.25.40.10">
    <property type="entry name" value="Tetratricopeptide repeat domain"/>
    <property type="match status" value="2"/>
</dbReference>
<dbReference type="Proteomes" id="UP000479692">
    <property type="component" value="Unassembled WGS sequence"/>
</dbReference>
<dbReference type="GO" id="GO:0008476">
    <property type="term" value="F:protein-tyrosine sulfotransferase activity"/>
    <property type="evidence" value="ECO:0007669"/>
    <property type="project" value="InterPro"/>
</dbReference>
<evidence type="ECO:0000256" key="1">
    <source>
        <dbReference type="ARBA" id="ARBA00022679"/>
    </source>
</evidence>
<accession>A0A7C9MK53</accession>
<keyword evidence="3" id="KW-1185">Reference proteome</keyword>
<dbReference type="RefSeq" id="WP_156639468.1">
    <property type="nucleotide sequence ID" value="NZ_WOXT01000001.1"/>
</dbReference>
<gene>
    <name evidence="2" type="ORF">GN331_00610</name>
</gene>
<dbReference type="InterPro" id="IPR027417">
    <property type="entry name" value="P-loop_NTPase"/>
</dbReference>
<keyword evidence="1" id="KW-0808">Transferase</keyword>
<reference evidence="2 3" key="1">
    <citation type="submission" date="2019-12" db="EMBL/GenBank/DDBJ databases">
        <authorList>
            <person name="Xu J."/>
        </authorList>
    </citation>
    <scope>NUCLEOTIDE SEQUENCE [LARGE SCALE GENOMIC DNA]</scope>
    <source>
        <strain evidence="2 3">HX-5-24</strain>
    </source>
</reference>
<dbReference type="SUPFAM" id="SSF48452">
    <property type="entry name" value="TPR-like"/>
    <property type="match status" value="1"/>
</dbReference>
<dbReference type="AlphaFoldDB" id="A0A7C9MK53"/>
<dbReference type="Pfam" id="PF13469">
    <property type="entry name" value="Sulfotransfer_3"/>
    <property type="match status" value="1"/>
</dbReference>
<dbReference type="EMBL" id="WOXT01000001">
    <property type="protein sequence ID" value="MUV12707.1"/>
    <property type="molecule type" value="Genomic_DNA"/>
</dbReference>
<comment type="caution">
    <text evidence="2">The sequence shown here is derived from an EMBL/GenBank/DDBJ whole genome shotgun (WGS) entry which is preliminary data.</text>
</comment>
<dbReference type="PANTHER" id="PTHR12788">
    <property type="entry name" value="PROTEIN-TYROSINE SULFOTRANSFERASE 2"/>
    <property type="match status" value="1"/>
</dbReference>
<dbReference type="Gene3D" id="3.40.50.300">
    <property type="entry name" value="P-loop containing nucleotide triphosphate hydrolases"/>
    <property type="match status" value="1"/>
</dbReference>
<dbReference type="SUPFAM" id="SSF52540">
    <property type="entry name" value="P-loop containing nucleoside triphosphate hydrolases"/>
    <property type="match status" value="1"/>
</dbReference>